<name>A0AAW2X0M2_9LAMI</name>
<dbReference type="SUPFAM" id="SSF53098">
    <property type="entry name" value="Ribonuclease H-like"/>
    <property type="match status" value="1"/>
</dbReference>
<evidence type="ECO:0000259" key="2">
    <source>
        <dbReference type="Pfam" id="PF14372"/>
    </source>
</evidence>
<reference evidence="3" key="2">
    <citation type="journal article" date="2024" name="Plant">
        <title>Genomic evolution and insights into agronomic trait innovations of Sesamum species.</title>
        <authorList>
            <person name="Miao H."/>
            <person name="Wang L."/>
            <person name="Qu L."/>
            <person name="Liu H."/>
            <person name="Sun Y."/>
            <person name="Le M."/>
            <person name="Wang Q."/>
            <person name="Wei S."/>
            <person name="Zheng Y."/>
            <person name="Lin W."/>
            <person name="Duan Y."/>
            <person name="Cao H."/>
            <person name="Xiong S."/>
            <person name="Wang X."/>
            <person name="Wei L."/>
            <person name="Li C."/>
            <person name="Ma Q."/>
            <person name="Ju M."/>
            <person name="Zhao R."/>
            <person name="Li G."/>
            <person name="Mu C."/>
            <person name="Tian Q."/>
            <person name="Mei H."/>
            <person name="Zhang T."/>
            <person name="Gao T."/>
            <person name="Zhang H."/>
        </authorList>
    </citation>
    <scope>NUCLEOTIDE SEQUENCE</scope>
    <source>
        <strain evidence="3">KEN1</strain>
    </source>
</reference>
<dbReference type="PANTHER" id="PTHR23272">
    <property type="entry name" value="BED FINGER-RELATED"/>
    <property type="match status" value="1"/>
</dbReference>
<comment type="caution">
    <text evidence="3">The sequence shown here is derived from an EMBL/GenBank/DDBJ whole genome shotgun (WGS) entry which is preliminary data.</text>
</comment>
<dbReference type="InterPro" id="IPR025525">
    <property type="entry name" value="hAT-like_transposase_RNase-H"/>
</dbReference>
<dbReference type="EMBL" id="JACGWN010000006">
    <property type="protein sequence ID" value="KAL0446222.1"/>
    <property type="molecule type" value="Genomic_DNA"/>
</dbReference>
<sequence length="266" mass="30515">MFSGTLYPTSNFYFPKICGIKLKLDEWVKSSNTVIQNMAKKMLEKYEKYWDSCHIMMGVATVLDPRYKMKLVEFYFPLIYGDGSQVKIDEIQKNCYDLMLDYQSRHTLSKKSSSFSGGLRSAMSSVVFGESDAFEDLDMYDQYVASSLISTTTVTSKLDLYLDECVLPRTLEFDILSWWKLNGVKYPNLQRMARDILAIPVSTVASESAFSTTGRLVSPHRSKLHPNTLEALMCSYRWLWNEVNGTCSTIDELKNCPTILDEEEDE</sequence>
<dbReference type="AlphaFoldDB" id="A0AAW2X0M2"/>
<feature type="domain" description="HAT C-terminal dimerisation" evidence="1">
    <location>
        <begin position="158"/>
        <end position="239"/>
    </location>
</feature>
<feature type="domain" description="hAT-like transposase RNase-H fold" evidence="2">
    <location>
        <begin position="3"/>
        <end position="102"/>
    </location>
</feature>
<evidence type="ECO:0000259" key="1">
    <source>
        <dbReference type="Pfam" id="PF05699"/>
    </source>
</evidence>
<proteinExistence type="predicted"/>
<dbReference type="Pfam" id="PF05699">
    <property type="entry name" value="Dimer_Tnp_hAT"/>
    <property type="match status" value="1"/>
</dbReference>
<dbReference type="PANTHER" id="PTHR23272:SF179">
    <property type="entry name" value="ZINC FINGER BED DOMAIN-CONTAINING PROTEIN RICESLEEPER 2-LIKE ISOFORM X1"/>
    <property type="match status" value="1"/>
</dbReference>
<dbReference type="GO" id="GO:0003677">
    <property type="term" value="F:DNA binding"/>
    <property type="evidence" value="ECO:0007669"/>
    <property type="project" value="InterPro"/>
</dbReference>
<gene>
    <name evidence="3" type="ORF">Slati_1750100</name>
</gene>
<reference evidence="3" key="1">
    <citation type="submission" date="2020-06" db="EMBL/GenBank/DDBJ databases">
        <authorList>
            <person name="Li T."/>
            <person name="Hu X."/>
            <person name="Zhang T."/>
            <person name="Song X."/>
            <person name="Zhang H."/>
            <person name="Dai N."/>
            <person name="Sheng W."/>
            <person name="Hou X."/>
            <person name="Wei L."/>
        </authorList>
    </citation>
    <scope>NUCLEOTIDE SEQUENCE</scope>
    <source>
        <strain evidence="3">KEN1</strain>
        <tissue evidence="3">Leaf</tissue>
    </source>
</reference>
<accession>A0AAW2X0M2</accession>
<dbReference type="GO" id="GO:0046983">
    <property type="term" value="F:protein dimerization activity"/>
    <property type="evidence" value="ECO:0007669"/>
    <property type="project" value="InterPro"/>
</dbReference>
<dbReference type="InterPro" id="IPR008906">
    <property type="entry name" value="HATC_C_dom"/>
</dbReference>
<dbReference type="Pfam" id="PF14372">
    <property type="entry name" value="hAT-like_RNase-H"/>
    <property type="match status" value="1"/>
</dbReference>
<protein>
    <submittedName>
        <fullName evidence="3">Zinc finger BED domain-containing protein RICESLEEPER 1</fullName>
    </submittedName>
</protein>
<evidence type="ECO:0000313" key="3">
    <source>
        <dbReference type="EMBL" id="KAL0446222.1"/>
    </source>
</evidence>
<organism evidence="3">
    <name type="scientific">Sesamum latifolium</name>
    <dbReference type="NCBI Taxonomy" id="2727402"/>
    <lineage>
        <taxon>Eukaryota</taxon>
        <taxon>Viridiplantae</taxon>
        <taxon>Streptophyta</taxon>
        <taxon>Embryophyta</taxon>
        <taxon>Tracheophyta</taxon>
        <taxon>Spermatophyta</taxon>
        <taxon>Magnoliopsida</taxon>
        <taxon>eudicotyledons</taxon>
        <taxon>Gunneridae</taxon>
        <taxon>Pentapetalae</taxon>
        <taxon>asterids</taxon>
        <taxon>lamiids</taxon>
        <taxon>Lamiales</taxon>
        <taxon>Pedaliaceae</taxon>
        <taxon>Sesamum</taxon>
    </lineage>
</organism>
<dbReference type="InterPro" id="IPR012337">
    <property type="entry name" value="RNaseH-like_sf"/>
</dbReference>